<evidence type="ECO:0008006" key="4">
    <source>
        <dbReference type="Google" id="ProtNLM"/>
    </source>
</evidence>
<evidence type="ECO:0000313" key="2">
    <source>
        <dbReference type="EMBL" id="MBA9076138.1"/>
    </source>
</evidence>
<proteinExistence type="predicted"/>
<keyword evidence="3" id="KW-1185">Reference proteome</keyword>
<feature type="chain" id="PRO_5032732698" description="Outer membrane protein beta-barrel domain-containing protein" evidence="1">
    <location>
        <begin position="19"/>
        <end position="172"/>
    </location>
</feature>
<name>A0A839GNX4_9BACT</name>
<comment type="caution">
    <text evidence="2">The sequence shown here is derived from an EMBL/GenBank/DDBJ whole genome shotgun (WGS) entry which is preliminary data.</text>
</comment>
<evidence type="ECO:0000256" key="1">
    <source>
        <dbReference type="SAM" id="SignalP"/>
    </source>
</evidence>
<evidence type="ECO:0000313" key="3">
    <source>
        <dbReference type="Proteomes" id="UP000563094"/>
    </source>
</evidence>
<dbReference type="RefSeq" id="WP_182511931.1">
    <property type="nucleotide sequence ID" value="NZ_JACJIQ010000002.1"/>
</dbReference>
<dbReference type="Proteomes" id="UP000563094">
    <property type="component" value="Unassembled WGS sequence"/>
</dbReference>
<organism evidence="2 3">
    <name type="scientific">Rufibacter quisquiliarum</name>
    <dbReference type="NCBI Taxonomy" id="1549639"/>
    <lineage>
        <taxon>Bacteria</taxon>
        <taxon>Pseudomonadati</taxon>
        <taxon>Bacteroidota</taxon>
        <taxon>Cytophagia</taxon>
        <taxon>Cytophagales</taxon>
        <taxon>Hymenobacteraceae</taxon>
        <taxon>Rufibacter</taxon>
    </lineage>
</organism>
<sequence length="172" mass="18869">MKYLLTCLILFLTVEASGQSTVEQLPSSASTSTWWDTKKVKPRVALGYQKSFFTEVGVAKHWSGGDMVIPRSTALYSSLEWAPSSTGSVYGIKVGAETISGMGIGGLEVKYQSNLKVDDIVITPKLGLSLLGSLSIFYGYNISINKSPFDHVGRHQFSLALLYDKSDWKDIF</sequence>
<keyword evidence="1" id="KW-0732">Signal</keyword>
<reference evidence="2 3" key="1">
    <citation type="submission" date="2020-08" db="EMBL/GenBank/DDBJ databases">
        <title>Genomic Encyclopedia of Type Strains, Phase IV (KMG-IV): sequencing the most valuable type-strain genomes for metagenomic binning, comparative biology and taxonomic classification.</title>
        <authorList>
            <person name="Goeker M."/>
        </authorList>
    </citation>
    <scope>NUCLEOTIDE SEQUENCE [LARGE SCALE GENOMIC DNA]</scope>
    <source>
        <strain evidence="2 3">DSM 29854</strain>
    </source>
</reference>
<accession>A0A839GNX4</accession>
<dbReference type="EMBL" id="JACJIQ010000002">
    <property type="protein sequence ID" value="MBA9076138.1"/>
    <property type="molecule type" value="Genomic_DNA"/>
</dbReference>
<dbReference type="AlphaFoldDB" id="A0A839GNX4"/>
<feature type="signal peptide" evidence="1">
    <location>
        <begin position="1"/>
        <end position="18"/>
    </location>
</feature>
<protein>
    <recommendedName>
        <fullName evidence="4">Outer membrane protein beta-barrel domain-containing protein</fullName>
    </recommendedName>
</protein>
<gene>
    <name evidence="2" type="ORF">FHS90_000840</name>
</gene>